<gene>
    <name evidence="1" type="ORF">CJEDD_11485</name>
</gene>
<sequence length="48" mass="5086">MDLSALIEPVVAFFSQGIGKTIADVLTLVYEVLFPANAPAATPVEIPR</sequence>
<accession>A0ABY7UMD8</accession>
<dbReference type="Proteomes" id="UP001218071">
    <property type="component" value="Chromosome"/>
</dbReference>
<name>A0ABY7UMD8_9CORY</name>
<evidence type="ECO:0000313" key="2">
    <source>
        <dbReference type="Proteomes" id="UP001218071"/>
    </source>
</evidence>
<organism evidence="1 2">
    <name type="scientific">Corynebacterium jeddahense</name>
    <dbReference type="NCBI Taxonomy" id="1414719"/>
    <lineage>
        <taxon>Bacteria</taxon>
        <taxon>Bacillati</taxon>
        <taxon>Actinomycetota</taxon>
        <taxon>Actinomycetes</taxon>
        <taxon>Mycobacteriales</taxon>
        <taxon>Corynebacteriaceae</taxon>
        <taxon>Corynebacterium</taxon>
    </lineage>
</organism>
<proteinExistence type="predicted"/>
<evidence type="ECO:0000313" key="1">
    <source>
        <dbReference type="EMBL" id="WCZ39866.1"/>
    </source>
</evidence>
<keyword evidence="2" id="KW-1185">Reference proteome</keyword>
<dbReference type="EMBL" id="CP063194">
    <property type="protein sequence ID" value="WCZ39866.1"/>
    <property type="molecule type" value="Genomic_DNA"/>
</dbReference>
<reference evidence="1 2" key="1">
    <citation type="submission" date="2020-10" db="EMBL/GenBank/DDBJ databases">
        <title>Complete genome sequence of Corynebacterium jeddahense DSM 45997, type strain of Corynebacterium jeddahense.</title>
        <authorList>
            <person name="Busche T."/>
            <person name="Kalinowski J."/>
            <person name="Ruckert C."/>
        </authorList>
    </citation>
    <scope>NUCLEOTIDE SEQUENCE [LARGE SCALE GENOMIC DNA]</scope>
    <source>
        <strain evidence="1 2">DSM 45997</strain>
    </source>
</reference>
<protein>
    <submittedName>
        <fullName evidence="1">Uncharacterized protein</fullName>
    </submittedName>
</protein>
<dbReference type="RefSeq" id="WP_198133028.1">
    <property type="nucleotide sequence ID" value="NZ_CBYN010000145.1"/>
</dbReference>